<accession>A0AAD7ECM3</accession>
<comment type="caution">
    <text evidence="2">The sequence shown here is derived from an EMBL/GenBank/DDBJ whole genome shotgun (WGS) entry which is preliminary data.</text>
</comment>
<dbReference type="InterPro" id="IPR002156">
    <property type="entry name" value="RNaseH_domain"/>
</dbReference>
<proteinExistence type="predicted"/>
<dbReference type="Proteomes" id="UP001218218">
    <property type="component" value="Unassembled WGS sequence"/>
</dbReference>
<evidence type="ECO:0000313" key="2">
    <source>
        <dbReference type="EMBL" id="KAJ7312652.1"/>
    </source>
</evidence>
<evidence type="ECO:0000313" key="3">
    <source>
        <dbReference type="Proteomes" id="UP001218218"/>
    </source>
</evidence>
<dbReference type="Pfam" id="PF00075">
    <property type="entry name" value="RNase_H"/>
    <property type="match status" value="1"/>
</dbReference>
<evidence type="ECO:0000259" key="1">
    <source>
        <dbReference type="Pfam" id="PF00075"/>
    </source>
</evidence>
<dbReference type="InterPro" id="IPR012337">
    <property type="entry name" value="RNaseH-like_sf"/>
</dbReference>
<dbReference type="SUPFAM" id="SSF53098">
    <property type="entry name" value="Ribonuclease H-like"/>
    <property type="match status" value="1"/>
</dbReference>
<dbReference type="InterPro" id="IPR036397">
    <property type="entry name" value="RNaseH_sf"/>
</dbReference>
<gene>
    <name evidence="2" type="ORF">DFH08DRAFT_717439</name>
</gene>
<feature type="domain" description="RNase H type-1" evidence="1">
    <location>
        <begin position="20"/>
        <end position="127"/>
    </location>
</feature>
<dbReference type="AlphaFoldDB" id="A0AAD7ECM3"/>
<dbReference type="GO" id="GO:0003676">
    <property type="term" value="F:nucleic acid binding"/>
    <property type="evidence" value="ECO:0007669"/>
    <property type="project" value="InterPro"/>
</dbReference>
<keyword evidence="3" id="KW-1185">Reference proteome</keyword>
<dbReference type="GO" id="GO:0004523">
    <property type="term" value="F:RNA-DNA hybrid ribonuclease activity"/>
    <property type="evidence" value="ECO:0007669"/>
    <property type="project" value="InterPro"/>
</dbReference>
<protein>
    <recommendedName>
        <fullName evidence="1">RNase H type-1 domain-containing protein</fullName>
    </recommendedName>
</protein>
<organism evidence="2 3">
    <name type="scientific">Mycena albidolilacea</name>
    <dbReference type="NCBI Taxonomy" id="1033008"/>
    <lineage>
        <taxon>Eukaryota</taxon>
        <taxon>Fungi</taxon>
        <taxon>Dikarya</taxon>
        <taxon>Basidiomycota</taxon>
        <taxon>Agaricomycotina</taxon>
        <taxon>Agaricomycetes</taxon>
        <taxon>Agaricomycetidae</taxon>
        <taxon>Agaricales</taxon>
        <taxon>Marasmiineae</taxon>
        <taxon>Mycenaceae</taxon>
        <taxon>Mycena</taxon>
    </lineage>
</organism>
<name>A0AAD7ECM3_9AGAR</name>
<sequence>MERPNPPPRRRTAPAAAPANITVYVAGAVHAPPRKRARAAAGLFIDPDNGRNKGRCVPANGEQSQYVAELCAVLDAVRNTDANSTLIIFSTQEHVREAMNNKLSNWEHEGWVETPHRDVLRCLAAELKARKAPTILKLAEPGTPERVRCRQASMLAKEAARTREDALWDLSLPRETALPGMSLQGNRQRVFYRGIREIKTGKLTPRPSTTKTLEKIKKAAEDTLGRCVSDTEIWRAVHVKEIFPRVAQFLWKGIHNAHRIGKYWTHIPECEDRATCKTCDETEDLEHILVGCQSPEQRIIWEAAKSLWLEKETNWPTVSLGTILGCGLAEFRDEKGRPKRGTQRLYRILMSESAYLIWKLRNDRVISRDGEPASAEEVKNKWKSTINLRLQVDKTLANRPVTGKRPTMAPQLVLATWSDTLDNEQSLPADWLREPRVLVGSRAFPQTPTRRYNSRGIG</sequence>
<dbReference type="EMBL" id="JARIHO010000071">
    <property type="protein sequence ID" value="KAJ7312652.1"/>
    <property type="molecule type" value="Genomic_DNA"/>
</dbReference>
<dbReference type="Gene3D" id="3.30.420.10">
    <property type="entry name" value="Ribonuclease H-like superfamily/Ribonuclease H"/>
    <property type="match status" value="1"/>
</dbReference>
<reference evidence="2" key="1">
    <citation type="submission" date="2023-03" db="EMBL/GenBank/DDBJ databases">
        <title>Massive genome expansion in bonnet fungi (Mycena s.s.) driven by repeated elements and novel gene families across ecological guilds.</title>
        <authorList>
            <consortium name="Lawrence Berkeley National Laboratory"/>
            <person name="Harder C.B."/>
            <person name="Miyauchi S."/>
            <person name="Viragh M."/>
            <person name="Kuo A."/>
            <person name="Thoen E."/>
            <person name="Andreopoulos B."/>
            <person name="Lu D."/>
            <person name="Skrede I."/>
            <person name="Drula E."/>
            <person name="Henrissat B."/>
            <person name="Morin E."/>
            <person name="Kohler A."/>
            <person name="Barry K."/>
            <person name="LaButti K."/>
            <person name="Morin E."/>
            <person name="Salamov A."/>
            <person name="Lipzen A."/>
            <person name="Mereny Z."/>
            <person name="Hegedus B."/>
            <person name="Baldrian P."/>
            <person name="Stursova M."/>
            <person name="Weitz H."/>
            <person name="Taylor A."/>
            <person name="Grigoriev I.V."/>
            <person name="Nagy L.G."/>
            <person name="Martin F."/>
            <person name="Kauserud H."/>
        </authorList>
    </citation>
    <scope>NUCLEOTIDE SEQUENCE</scope>
    <source>
        <strain evidence="2">CBHHK002</strain>
    </source>
</reference>